<accession>A0A0F9N8U5</accession>
<name>A0A0F9N8U5_9ZZZZ</name>
<comment type="caution">
    <text evidence="1">The sequence shown here is derived from an EMBL/GenBank/DDBJ whole genome shotgun (WGS) entry which is preliminary data.</text>
</comment>
<sequence length="191" mass="22311">MDIDLDLKTDFDPLEIFKGATRASMVKNQDLVKHNVGIYFQTIPVDAMTGLAAIPYKDAERLNYFKIDFLHLSLLDYFESKEEIKILLNKDPDWKLLQNPELVKKLFQVHNHFDLLQQVQPNDVETLADVIAMLRPRKRGLLKNYLRDRKKVRPFLYRQDDEDKSSFKKGHAIAYSLNVVLQLHLIKAGIM</sequence>
<gene>
    <name evidence="1" type="ORF">LCGC14_1058280</name>
</gene>
<organism evidence="1">
    <name type="scientific">marine sediment metagenome</name>
    <dbReference type="NCBI Taxonomy" id="412755"/>
    <lineage>
        <taxon>unclassified sequences</taxon>
        <taxon>metagenomes</taxon>
        <taxon>ecological metagenomes</taxon>
    </lineage>
</organism>
<proteinExistence type="predicted"/>
<evidence type="ECO:0000313" key="1">
    <source>
        <dbReference type="EMBL" id="KKN08282.1"/>
    </source>
</evidence>
<reference evidence="1" key="1">
    <citation type="journal article" date="2015" name="Nature">
        <title>Complex archaea that bridge the gap between prokaryotes and eukaryotes.</title>
        <authorList>
            <person name="Spang A."/>
            <person name="Saw J.H."/>
            <person name="Jorgensen S.L."/>
            <person name="Zaremba-Niedzwiedzka K."/>
            <person name="Martijn J."/>
            <person name="Lind A.E."/>
            <person name="van Eijk R."/>
            <person name="Schleper C."/>
            <person name="Guy L."/>
            <person name="Ettema T.J."/>
        </authorList>
    </citation>
    <scope>NUCLEOTIDE SEQUENCE</scope>
</reference>
<protein>
    <submittedName>
        <fullName evidence="1">Uncharacterized protein</fullName>
    </submittedName>
</protein>
<dbReference type="EMBL" id="LAZR01004474">
    <property type="protein sequence ID" value="KKN08282.1"/>
    <property type="molecule type" value="Genomic_DNA"/>
</dbReference>
<dbReference type="AlphaFoldDB" id="A0A0F9N8U5"/>